<evidence type="ECO:0000256" key="7">
    <source>
        <dbReference type="ARBA" id="ARBA00022962"/>
    </source>
</evidence>
<evidence type="ECO:0000256" key="4">
    <source>
        <dbReference type="ARBA" id="ARBA00022598"/>
    </source>
</evidence>
<proteinExistence type="inferred from homology"/>
<comment type="catalytic activity">
    <reaction evidence="9">
        <text>UTP + L-glutamine + ATP + H2O = CTP + L-glutamate + ADP + phosphate + 2 H(+)</text>
        <dbReference type="Rhea" id="RHEA:26426"/>
        <dbReference type="ChEBI" id="CHEBI:15377"/>
        <dbReference type="ChEBI" id="CHEBI:15378"/>
        <dbReference type="ChEBI" id="CHEBI:29985"/>
        <dbReference type="ChEBI" id="CHEBI:30616"/>
        <dbReference type="ChEBI" id="CHEBI:37563"/>
        <dbReference type="ChEBI" id="CHEBI:43474"/>
        <dbReference type="ChEBI" id="CHEBI:46398"/>
        <dbReference type="ChEBI" id="CHEBI:58359"/>
        <dbReference type="ChEBI" id="CHEBI:456216"/>
        <dbReference type="EC" id="6.3.4.2"/>
    </reaction>
</comment>
<dbReference type="GO" id="GO:0044210">
    <property type="term" value="P:'de novo' CTP biosynthetic process"/>
    <property type="evidence" value="ECO:0007669"/>
    <property type="project" value="UniProtKB-UniPathway"/>
</dbReference>
<dbReference type="AlphaFoldDB" id="A0A392Q7X2"/>
<name>A0A392Q7X2_9FABA</name>
<dbReference type="EC" id="6.3.4.2" evidence="3"/>
<dbReference type="PANTHER" id="PTHR11550">
    <property type="entry name" value="CTP SYNTHASE"/>
    <property type="match status" value="1"/>
</dbReference>
<dbReference type="GO" id="GO:0042802">
    <property type="term" value="F:identical protein binding"/>
    <property type="evidence" value="ECO:0007669"/>
    <property type="project" value="TreeGrafter"/>
</dbReference>
<evidence type="ECO:0000256" key="9">
    <source>
        <dbReference type="ARBA" id="ARBA00047781"/>
    </source>
</evidence>
<dbReference type="Pfam" id="PF00117">
    <property type="entry name" value="GATase"/>
    <property type="match status" value="1"/>
</dbReference>
<dbReference type="PANTHER" id="PTHR11550:SF0">
    <property type="entry name" value="CTP SYNTHASE-RELATED"/>
    <property type="match status" value="1"/>
</dbReference>
<dbReference type="GO" id="GO:0005524">
    <property type="term" value="F:ATP binding"/>
    <property type="evidence" value="ECO:0007669"/>
    <property type="project" value="UniProtKB-KW"/>
</dbReference>
<evidence type="ECO:0000256" key="8">
    <source>
        <dbReference type="ARBA" id="ARBA00022975"/>
    </source>
</evidence>
<comment type="similarity">
    <text evidence="2">Belongs to the CTP synthase family.</text>
</comment>
<feature type="domain" description="Glutamine amidotransferase" evidence="10">
    <location>
        <begin position="2"/>
        <end position="73"/>
    </location>
</feature>
<dbReference type="InterPro" id="IPR029062">
    <property type="entry name" value="Class_I_gatase-like"/>
</dbReference>
<keyword evidence="12" id="KW-1185">Reference proteome</keyword>
<feature type="non-terminal residue" evidence="11">
    <location>
        <position position="1"/>
    </location>
</feature>
<evidence type="ECO:0000256" key="6">
    <source>
        <dbReference type="ARBA" id="ARBA00022840"/>
    </source>
</evidence>
<dbReference type="GO" id="GO:0003883">
    <property type="term" value="F:CTP synthase activity"/>
    <property type="evidence" value="ECO:0007669"/>
    <property type="project" value="UniProtKB-EC"/>
</dbReference>
<protein>
    <recommendedName>
        <fullName evidence="3">CTP synthase (glutamine hydrolyzing)</fullName>
        <ecNumber evidence="3">6.3.4.2</ecNumber>
    </recommendedName>
</protein>
<comment type="pathway">
    <text evidence="1">Pyrimidine metabolism; CTP biosynthesis via de novo pathway; CTP from UDP: step 2/2.</text>
</comment>
<dbReference type="Gene3D" id="3.40.50.880">
    <property type="match status" value="1"/>
</dbReference>
<dbReference type="InterPro" id="IPR017926">
    <property type="entry name" value="GATASE"/>
</dbReference>
<keyword evidence="5" id="KW-0547">Nucleotide-binding</keyword>
<dbReference type="SUPFAM" id="SSF52317">
    <property type="entry name" value="Class I glutamine amidotransferase-like"/>
    <property type="match status" value="1"/>
</dbReference>
<evidence type="ECO:0000256" key="5">
    <source>
        <dbReference type="ARBA" id="ARBA00022741"/>
    </source>
</evidence>
<keyword evidence="4" id="KW-0436">Ligase</keyword>
<comment type="caution">
    <text evidence="11">The sequence shown here is derived from an EMBL/GenBank/DDBJ whole genome shotgun (WGS) entry which is preliminary data.</text>
</comment>
<feature type="non-terminal residue" evidence="11">
    <location>
        <position position="74"/>
    </location>
</feature>
<dbReference type="InterPro" id="IPR004468">
    <property type="entry name" value="CTP_synthase"/>
</dbReference>
<accession>A0A392Q7X2</accession>
<dbReference type="UniPathway" id="UPA00159">
    <property type="reaction ID" value="UER00277"/>
</dbReference>
<sequence length="74" mass="8365">YGNVSSVDERHRHRYEVNPDMVSQLESAGLSFVGKDETGCRMEIVELASHPFFIGVQFHPEFKSRPGKPSPLFS</sequence>
<dbReference type="EMBL" id="LXQA010118832">
    <property type="protein sequence ID" value="MCI20228.1"/>
    <property type="molecule type" value="Genomic_DNA"/>
</dbReference>
<dbReference type="GO" id="GO:0019856">
    <property type="term" value="P:pyrimidine nucleobase biosynthetic process"/>
    <property type="evidence" value="ECO:0007669"/>
    <property type="project" value="TreeGrafter"/>
</dbReference>
<evidence type="ECO:0000313" key="12">
    <source>
        <dbReference type="Proteomes" id="UP000265520"/>
    </source>
</evidence>
<keyword evidence="7" id="KW-0315">Glutamine amidotransferase</keyword>
<dbReference type="Proteomes" id="UP000265520">
    <property type="component" value="Unassembled WGS sequence"/>
</dbReference>
<keyword evidence="6" id="KW-0067">ATP-binding</keyword>
<evidence type="ECO:0000256" key="2">
    <source>
        <dbReference type="ARBA" id="ARBA00007533"/>
    </source>
</evidence>
<evidence type="ECO:0000313" key="11">
    <source>
        <dbReference type="EMBL" id="MCI20228.1"/>
    </source>
</evidence>
<dbReference type="PROSITE" id="PS51273">
    <property type="entry name" value="GATASE_TYPE_1"/>
    <property type="match status" value="1"/>
</dbReference>
<evidence type="ECO:0000256" key="3">
    <source>
        <dbReference type="ARBA" id="ARBA00012291"/>
    </source>
</evidence>
<keyword evidence="8" id="KW-0665">Pyrimidine biosynthesis</keyword>
<reference evidence="11 12" key="1">
    <citation type="journal article" date="2018" name="Front. Plant Sci.">
        <title>Red Clover (Trifolium pratense) and Zigzag Clover (T. medium) - A Picture of Genomic Similarities and Differences.</title>
        <authorList>
            <person name="Dluhosova J."/>
            <person name="Istvanek J."/>
            <person name="Nedelnik J."/>
            <person name="Repkova J."/>
        </authorList>
    </citation>
    <scope>NUCLEOTIDE SEQUENCE [LARGE SCALE GENOMIC DNA]</scope>
    <source>
        <strain evidence="12">cv. 10/8</strain>
        <tissue evidence="11">Leaf</tissue>
    </source>
</reference>
<organism evidence="11 12">
    <name type="scientific">Trifolium medium</name>
    <dbReference type="NCBI Taxonomy" id="97028"/>
    <lineage>
        <taxon>Eukaryota</taxon>
        <taxon>Viridiplantae</taxon>
        <taxon>Streptophyta</taxon>
        <taxon>Embryophyta</taxon>
        <taxon>Tracheophyta</taxon>
        <taxon>Spermatophyta</taxon>
        <taxon>Magnoliopsida</taxon>
        <taxon>eudicotyledons</taxon>
        <taxon>Gunneridae</taxon>
        <taxon>Pentapetalae</taxon>
        <taxon>rosids</taxon>
        <taxon>fabids</taxon>
        <taxon>Fabales</taxon>
        <taxon>Fabaceae</taxon>
        <taxon>Papilionoideae</taxon>
        <taxon>50 kb inversion clade</taxon>
        <taxon>NPAAA clade</taxon>
        <taxon>Hologalegina</taxon>
        <taxon>IRL clade</taxon>
        <taxon>Trifolieae</taxon>
        <taxon>Trifolium</taxon>
    </lineage>
</organism>
<evidence type="ECO:0000256" key="1">
    <source>
        <dbReference type="ARBA" id="ARBA00005171"/>
    </source>
</evidence>
<evidence type="ECO:0000259" key="10">
    <source>
        <dbReference type="Pfam" id="PF00117"/>
    </source>
</evidence>